<sequence length="259" mass="27435">MKRRDLLAWLSSLGAFPSTRAADGVTGVVVLHGKQGRPNGVYDIAQGLRSARCKVATPEMAWSQRREFDIPYPAALEEIAAACKDLQADGATRLVVGGHSLGANAALAYAASRRPLAGVFALSPGHVPEARGFQREVAPGVQKAREMIARGAGEEKASFPDTNQGRSRQVRTSANAYLSYFDAEGLGSMTRSCRELPAGLPLFMAVGESENILAYARGTLFPSAPKNARSVFVAVPGDHFSAPRAALPSLLEWTAALAT</sequence>
<proteinExistence type="predicted"/>
<protein>
    <recommendedName>
        <fullName evidence="3">Alpha/beta fold hydrolase</fullName>
    </recommendedName>
</protein>
<organism evidence="1 2">
    <name type="scientific">Ramlibacter ginsenosidimutans</name>
    <dbReference type="NCBI Taxonomy" id="502333"/>
    <lineage>
        <taxon>Bacteria</taxon>
        <taxon>Pseudomonadati</taxon>
        <taxon>Pseudomonadota</taxon>
        <taxon>Betaproteobacteria</taxon>
        <taxon>Burkholderiales</taxon>
        <taxon>Comamonadaceae</taxon>
        <taxon>Ramlibacter</taxon>
    </lineage>
</organism>
<dbReference type="AlphaFoldDB" id="A0A934WMB4"/>
<evidence type="ECO:0000313" key="2">
    <source>
        <dbReference type="Proteomes" id="UP000630528"/>
    </source>
</evidence>
<dbReference type="Proteomes" id="UP000630528">
    <property type="component" value="Unassembled WGS sequence"/>
</dbReference>
<dbReference type="InterPro" id="IPR029058">
    <property type="entry name" value="AB_hydrolase_fold"/>
</dbReference>
<evidence type="ECO:0000313" key="1">
    <source>
        <dbReference type="EMBL" id="MBK6006318.1"/>
    </source>
</evidence>
<reference evidence="1" key="2">
    <citation type="submission" date="2021-01" db="EMBL/GenBank/DDBJ databases">
        <authorList>
            <person name="Kang M."/>
        </authorList>
    </citation>
    <scope>NUCLEOTIDE SEQUENCE</scope>
    <source>
        <strain evidence="1">KACC 17527</strain>
    </source>
</reference>
<reference evidence="1" key="1">
    <citation type="journal article" date="2012" name="J. Microbiol. Biotechnol.">
        <title>Ramlibacter ginsenosidimutans sp. nov., with ginsenoside-converting activity.</title>
        <authorList>
            <person name="Wang L."/>
            <person name="An D.S."/>
            <person name="Kim S.G."/>
            <person name="Jin F.X."/>
            <person name="Kim S.C."/>
            <person name="Lee S.T."/>
            <person name="Im W.T."/>
        </authorList>
    </citation>
    <scope>NUCLEOTIDE SEQUENCE</scope>
    <source>
        <strain evidence="1">KACC 17527</strain>
    </source>
</reference>
<comment type="caution">
    <text evidence="1">The sequence shown here is derived from an EMBL/GenBank/DDBJ whole genome shotgun (WGS) entry which is preliminary data.</text>
</comment>
<evidence type="ECO:0008006" key="3">
    <source>
        <dbReference type="Google" id="ProtNLM"/>
    </source>
</evidence>
<accession>A0A934WMB4</accession>
<dbReference type="RefSeq" id="WP_201168986.1">
    <property type="nucleotide sequence ID" value="NZ_JAEPWM010000002.1"/>
</dbReference>
<name>A0A934WMB4_9BURK</name>
<keyword evidence="2" id="KW-1185">Reference proteome</keyword>
<dbReference type="EMBL" id="JAEPWM010000002">
    <property type="protein sequence ID" value="MBK6006318.1"/>
    <property type="molecule type" value="Genomic_DNA"/>
</dbReference>
<dbReference type="Gene3D" id="3.40.50.1820">
    <property type="entry name" value="alpha/beta hydrolase"/>
    <property type="match status" value="1"/>
</dbReference>
<dbReference type="SUPFAM" id="SSF53474">
    <property type="entry name" value="alpha/beta-Hydrolases"/>
    <property type="match status" value="1"/>
</dbReference>
<gene>
    <name evidence="1" type="ORF">JJB11_09470</name>
</gene>